<dbReference type="AlphaFoldDB" id="A0A4Q2CY06"/>
<organism evidence="2 3">
    <name type="scientific">Candolleomyces aberdarensis</name>
    <dbReference type="NCBI Taxonomy" id="2316362"/>
    <lineage>
        <taxon>Eukaryota</taxon>
        <taxon>Fungi</taxon>
        <taxon>Dikarya</taxon>
        <taxon>Basidiomycota</taxon>
        <taxon>Agaricomycotina</taxon>
        <taxon>Agaricomycetes</taxon>
        <taxon>Agaricomycetidae</taxon>
        <taxon>Agaricales</taxon>
        <taxon>Agaricineae</taxon>
        <taxon>Psathyrellaceae</taxon>
        <taxon>Candolleomyces</taxon>
    </lineage>
</organism>
<dbReference type="OrthoDB" id="3224221at2759"/>
<proteinExistence type="predicted"/>
<dbReference type="Proteomes" id="UP000290288">
    <property type="component" value="Unassembled WGS sequence"/>
</dbReference>
<reference evidence="2 3" key="1">
    <citation type="submission" date="2019-01" db="EMBL/GenBank/DDBJ databases">
        <title>Draft genome sequence of Psathyrella aberdarensis IHI B618.</title>
        <authorList>
            <person name="Buettner E."/>
            <person name="Kellner H."/>
        </authorList>
    </citation>
    <scope>NUCLEOTIDE SEQUENCE [LARGE SCALE GENOMIC DNA]</scope>
    <source>
        <strain evidence="2 3">IHI B618</strain>
    </source>
</reference>
<feature type="region of interest" description="Disordered" evidence="1">
    <location>
        <begin position="1"/>
        <end position="23"/>
    </location>
</feature>
<keyword evidence="3" id="KW-1185">Reference proteome</keyword>
<gene>
    <name evidence="2" type="ORF">EST38_g14202</name>
</gene>
<name>A0A4Q2CY06_9AGAR</name>
<sequence>MIAAYGWEGMSTDESDHNNGSSGPKYLALTKKWRNPNATMCLRTLDALHRDSHFKSAPAPKLPSGLYDPEWLSRQPDVVKEDLQITENFEYDFSHTAAIVNILRVNHGKIDLVHPYV</sequence>
<comment type="caution">
    <text evidence="2">The sequence shown here is derived from an EMBL/GenBank/DDBJ whole genome shotgun (WGS) entry which is preliminary data.</text>
</comment>
<dbReference type="STRING" id="2316362.A0A4Q2CY06"/>
<evidence type="ECO:0000313" key="3">
    <source>
        <dbReference type="Proteomes" id="UP000290288"/>
    </source>
</evidence>
<evidence type="ECO:0000313" key="2">
    <source>
        <dbReference type="EMBL" id="RXW11653.1"/>
    </source>
</evidence>
<evidence type="ECO:0000256" key="1">
    <source>
        <dbReference type="SAM" id="MobiDB-lite"/>
    </source>
</evidence>
<protein>
    <submittedName>
        <fullName evidence="2">Uncharacterized protein</fullName>
    </submittedName>
</protein>
<dbReference type="EMBL" id="SDEE01001712">
    <property type="protein sequence ID" value="RXW11653.1"/>
    <property type="molecule type" value="Genomic_DNA"/>
</dbReference>
<accession>A0A4Q2CY06</accession>